<dbReference type="InterPro" id="IPR006143">
    <property type="entry name" value="RND_pump_MFP"/>
</dbReference>
<comment type="caution">
    <text evidence="4">The sequence shown here is derived from an EMBL/GenBank/DDBJ whole genome shotgun (WGS) entry which is preliminary data.</text>
</comment>
<dbReference type="SUPFAM" id="SSF111369">
    <property type="entry name" value="HlyD-like secretion proteins"/>
    <property type="match status" value="1"/>
</dbReference>
<gene>
    <name evidence="4" type="ORF">VB798_14775</name>
</gene>
<reference evidence="4 5" key="1">
    <citation type="submission" date="2023-12" db="EMBL/GenBank/DDBJ databases">
        <title>Novel species of the genus Arcicella isolated from rivers.</title>
        <authorList>
            <person name="Lu H."/>
        </authorList>
    </citation>
    <scope>NUCLEOTIDE SEQUENCE [LARGE SCALE GENOMIC DNA]</scope>
    <source>
        <strain evidence="4 5">DC25W</strain>
    </source>
</reference>
<dbReference type="PROSITE" id="PS51257">
    <property type="entry name" value="PROKAR_LIPOPROTEIN"/>
    <property type="match status" value="1"/>
</dbReference>
<keyword evidence="5" id="KW-1185">Reference proteome</keyword>
<dbReference type="PANTHER" id="PTHR30469:SF15">
    <property type="entry name" value="HLYD FAMILY OF SECRETION PROTEINS"/>
    <property type="match status" value="1"/>
</dbReference>
<dbReference type="InterPro" id="IPR058627">
    <property type="entry name" value="MdtA-like_C"/>
</dbReference>
<feature type="domain" description="Multidrug resistance protein MdtA-like C-terminal permuted SH3" evidence="2">
    <location>
        <begin position="277"/>
        <end position="333"/>
    </location>
</feature>
<evidence type="ECO:0000313" key="5">
    <source>
        <dbReference type="Proteomes" id="UP001302222"/>
    </source>
</evidence>
<feature type="domain" description="CzcB-like barrel-sandwich hybrid" evidence="3">
    <location>
        <begin position="66"/>
        <end position="185"/>
    </location>
</feature>
<dbReference type="RefSeq" id="WP_323259642.1">
    <property type="nucleotide sequence ID" value="NZ_JAYGIM010000011.1"/>
</dbReference>
<evidence type="ECO:0000259" key="2">
    <source>
        <dbReference type="Pfam" id="PF25967"/>
    </source>
</evidence>
<evidence type="ECO:0000256" key="1">
    <source>
        <dbReference type="ARBA" id="ARBA00009477"/>
    </source>
</evidence>
<evidence type="ECO:0000259" key="3">
    <source>
        <dbReference type="Pfam" id="PF25973"/>
    </source>
</evidence>
<dbReference type="Gene3D" id="2.40.50.100">
    <property type="match status" value="1"/>
</dbReference>
<protein>
    <submittedName>
        <fullName evidence="4">Efflux RND transporter periplasmic adaptor subunit</fullName>
    </submittedName>
</protein>
<sequence length="349" mass="37905">MKTIPLIILGAVVFLGCKQTPKEEVHFDEREAIPVKVSVVSSLDVSGNISATGLVSTEHEAKYSFKIGGVISRILVEEGQSFKKGQLLAVLNATEIAAGLSQSNLNVEKAQRDYDRAVNLYRDSVYTKEQLQNTKTLLDIAKKGDEAVSFNEQYSRIYAASDGFVAQRLASEGEVIAPGSPVLIINETKQDKSFLLRVGLTDKEWASVSVGQKATVTLDGYPDRPIDAYVQRKSQTADVAAASFQVELKLKLTDIKPAVGMFGKAQIATGKAQHVMSIPYDALVEADGYTAYAFILNGSGKVKKVAVDIASFDNKTVYLRDGLNATDQVVISNSAYLNEESRIKVISKQ</sequence>
<dbReference type="Pfam" id="PF25973">
    <property type="entry name" value="BSH_CzcB"/>
    <property type="match status" value="1"/>
</dbReference>
<evidence type="ECO:0000313" key="4">
    <source>
        <dbReference type="EMBL" id="MEA5427853.1"/>
    </source>
</evidence>
<organism evidence="4 5">
    <name type="scientific">Arcicella lustrica</name>
    <dbReference type="NCBI Taxonomy" id="2984196"/>
    <lineage>
        <taxon>Bacteria</taxon>
        <taxon>Pseudomonadati</taxon>
        <taxon>Bacteroidota</taxon>
        <taxon>Cytophagia</taxon>
        <taxon>Cytophagales</taxon>
        <taxon>Flectobacillaceae</taxon>
        <taxon>Arcicella</taxon>
    </lineage>
</organism>
<comment type="similarity">
    <text evidence="1">Belongs to the membrane fusion protein (MFP) (TC 8.A.1) family.</text>
</comment>
<dbReference type="NCBIfam" id="TIGR01730">
    <property type="entry name" value="RND_mfp"/>
    <property type="match status" value="1"/>
</dbReference>
<dbReference type="EMBL" id="JAYGIM010000011">
    <property type="protein sequence ID" value="MEA5427853.1"/>
    <property type="molecule type" value="Genomic_DNA"/>
</dbReference>
<dbReference type="PANTHER" id="PTHR30469">
    <property type="entry name" value="MULTIDRUG RESISTANCE PROTEIN MDTA"/>
    <property type="match status" value="1"/>
</dbReference>
<dbReference type="Proteomes" id="UP001302222">
    <property type="component" value="Unassembled WGS sequence"/>
</dbReference>
<name>A0ABU5SKR4_9BACT</name>
<accession>A0ABU5SKR4</accession>
<dbReference type="Pfam" id="PF25967">
    <property type="entry name" value="RND-MFP_C"/>
    <property type="match status" value="1"/>
</dbReference>
<dbReference type="Gene3D" id="2.40.420.20">
    <property type="match status" value="1"/>
</dbReference>
<dbReference type="Gene3D" id="2.40.30.170">
    <property type="match status" value="1"/>
</dbReference>
<dbReference type="InterPro" id="IPR058647">
    <property type="entry name" value="BSH_CzcB-like"/>
</dbReference>
<proteinExistence type="inferred from homology"/>